<dbReference type="Proteomes" id="UP000003423">
    <property type="component" value="Unassembled WGS sequence"/>
</dbReference>
<evidence type="ECO:0000313" key="3">
    <source>
        <dbReference type="EMBL" id="EIJ65293.1"/>
    </source>
</evidence>
<dbReference type="AlphaFoldDB" id="I3D0Q0"/>
<keyword evidence="1" id="KW-0732">Signal</keyword>
<dbReference type="PATRIC" id="fig|859350.6.peg.1642"/>
<dbReference type="Gene3D" id="2.60.40.1930">
    <property type="match status" value="1"/>
</dbReference>
<evidence type="ECO:0000313" key="4">
    <source>
        <dbReference type="Proteomes" id="UP000003423"/>
    </source>
</evidence>
<evidence type="ECO:0008006" key="5">
    <source>
        <dbReference type="Google" id="ProtNLM"/>
    </source>
</evidence>
<dbReference type="PANTHER" id="PTHR11412">
    <property type="entry name" value="MACROGLOBULIN / COMPLEMENT"/>
    <property type="match status" value="1"/>
</dbReference>
<dbReference type="EMBL" id="AEXL02000132">
    <property type="protein sequence ID" value="EIJ65293.1"/>
    <property type="molecule type" value="Genomic_DNA"/>
</dbReference>
<evidence type="ECO:0000256" key="1">
    <source>
        <dbReference type="ARBA" id="ARBA00022729"/>
    </source>
</evidence>
<keyword evidence="2" id="KW-0882">Thioester bond</keyword>
<comment type="caution">
    <text evidence="3">The sequence shown here is derived from an EMBL/GenBank/DDBJ whole genome shotgun (WGS) entry which is preliminary data.</text>
</comment>
<protein>
    <recommendedName>
        <fullName evidence="5">Biofilm-associated protein</fullName>
    </recommendedName>
</protein>
<dbReference type="InterPro" id="IPR050473">
    <property type="entry name" value="A2M/Complement_sys"/>
</dbReference>
<organism evidence="3 4">
    <name type="scientific">Candidatus Nitrosopumilus salarius BD31</name>
    <dbReference type="NCBI Taxonomy" id="859350"/>
    <lineage>
        <taxon>Archaea</taxon>
        <taxon>Nitrososphaerota</taxon>
        <taxon>Nitrososphaeria</taxon>
        <taxon>Nitrosopumilales</taxon>
        <taxon>Nitrosopumilaceae</taxon>
        <taxon>Nitrosopumilus</taxon>
    </lineage>
</organism>
<accession>I3D0Q0</accession>
<name>I3D0Q0_9ARCH</name>
<dbReference type="PANTHER" id="PTHR11412:SF136">
    <property type="entry name" value="CD109 ANTIGEN"/>
    <property type="match status" value="1"/>
</dbReference>
<dbReference type="OrthoDB" id="11311at2157"/>
<reference evidence="3 4" key="1">
    <citation type="journal article" date="2012" name="J. Bacteriol.">
        <title>Genome sequence of "Candidatus Nitrosopumilus salaria" BD31, an ammonia-oxidizing archaeon from the San Francisco Bay estuary.</title>
        <authorList>
            <person name="Mosier A.C."/>
            <person name="Allen E.E."/>
            <person name="Kim M."/>
            <person name="Ferriera S."/>
            <person name="Francis C.A."/>
        </authorList>
    </citation>
    <scope>NUCLEOTIDE SEQUENCE [LARGE SCALE GENOMIC DNA]</scope>
    <source>
        <strain evidence="3 4">BD31</strain>
    </source>
</reference>
<sequence>MSRSSTRGVILSIVLLFSITLISIPSYAEGISVKSIALDETTVMELTNDSDVDINTFRIWLGSDFSFKSFKTEKGWVGEKTPQGVIIFTSSESIKPGESVKFGVKTDKPSSGINWKALDKADKQMGTGKSIASDLPKVVENPSVSGNSENTSSSISSESIFRIVPEKPNVGSTIRVTGEKFGALQEFDFYIDSKKIGSFETDEDGHFMTTMKIPENQKADRADFKILDKNGEEKKISLRVGQIENRIAEDNIPLTIQGIPKFIHRGDFLEIFGTGNPNGAVKMSITGPNGDLTRTITAETDSKGDWKVEPLLVPLDRPFGEYTGVLSDGRNSKTINWTLESDKKIIITPITLKFDQGQTMRFNGTAIPNKAIELILEDPLGKEIVSDIIKIDESGIVSFEFPTTQNTMKGTYTLIATQEKEKEFIYAGIGQLPSIPVNIEFDKLNYKAGDTAIITLSGKASEIISLLIVDPSDKPKGDAISIKLQPDGRGSYTLDLKGYSSGVYTAVISKGSAQSTDIFTVGLQTGSGEIDINTTKIDYHPGDSVLILGDTSSNNLLTVSMIDPDGNEIKTRETFSNKNGKISEDSFRIPSDAKAGTWTIKAKSGSNFDDVKINVLTAVQEGMSVIVEEGQDIPGFGKTINIHVFGAAQTVSMEIVAQDGEIIEELSFPASKTGEINQPWIVPKDTEPGVYTIKVSDALNSAETTYEIQ</sequence>
<gene>
    <name evidence="3" type="ORF">BD31_I1800</name>
</gene>
<dbReference type="RefSeq" id="WP_008300900.1">
    <property type="nucleotide sequence ID" value="NZ_AEXL02000132.1"/>
</dbReference>
<evidence type="ECO:0000256" key="2">
    <source>
        <dbReference type="ARBA" id="ARBA00022966"/>
    </source>
</evidence>
<keyword evidence="4" id="KW-1185">Reference proteome</keyword>
<proteinExistence type="predicted"/>